<evidence type="ECO:0000313" key="2">
    <source>
        <dbReference type="Proteomes" id="UP001158576"/>
    </source>
</evidence>
<reference evidence="1 2" key="1">
    <citation type="submission" date="2021-04" db="EMBL/GenBank/DDBJ databases">
        <authorList>
            <person name="Bliznina A."/>
        </authorList>
    </citation>
    <scope>NUCLEOTIDE SEQUENCE [LARGE SCALE GENOMIC DNA]</scope>
</reference>
<organism evidence="1 2">
    <name type="scientific">Oikopleura dioica</name>
    <name type="common">Tunicate</name>
    <dbReference type="NCBI Taxonomy" id="34765"/>
    <lineage>
        <taxon>Eukaryota</taxon>
        <taxon>Metazoa</taxon>
        <taxon>Chordata</taxon>
        <taxon>Tunicata</taxon>
        <taxon>Appendicularia</taxon>
        <taxon>Copelata</taxon>
        <taxon>Oikopleuridae</taxon>
        <taxon>Oikopleura</taxon>
    </lineage>
</organism>
<keyword evidence="2" id="KW-1185">Reference proteome</keyword>
<gene>
    <name evidence="1" type="ORF">OKIOD_LOCUS8616</name>
</gene>
<sequence>MVNLWLKNKLKTAVALYGARLGPLRGACPTRTWVINKAFELMLQIPKEIIDASWRKVNLEHPMTNQDFIFEEEDDEEFDAENGEFEGGDGAQLEEEMLVAEINWEEVGAENENYGGAQIEEIDEEMEEEWNMDIGQEEIQEIEDLED</sequence>
<accession>A0ABN7SI35</accession>
<evidence type="ECO:0000313" key="1">
    <source>
        <dbReference type="EMBL" id="CAG5101407.1"/>
    </source>
</evidence>
<name>A0ABN7SI35_OIKDI</name>
<protein>
    <submittedName>
        <fullName evidence="1">Oidioi.mRNA.OKI2018_I69.YSR.g17058.t1.cds</fullName>
    </submittedName>
</protein>
<proteinExistence type="predicted"/>
<dbReference type="Proteomes" id="UP001158576">
    <property type="component" value="Chromosome YSR"/>
</dbReference>
<dbReference type="EMBL" id="OU015570">
    <property type="protein sequence ID" value="CAG5101407.1"/>
    <property type="molecule type" value="Genomic_DNA"/>
</dbReference>